<dbReference type="GO" id="GO:0005737">
    <property type="term" value="C:cytoplasm"/>
    <property type="evidence" value="ECO:0007669"/>
    <property type="project" value="TreeGrafter"/>
</dbReference>
<dbReference type="GO" id="GO:0004174">
    <property type="term" value="F:electron-transferring-flavoprotein dehydrogenase activity"/>
    <property type="evidence" value="ECO:0007669"/>
    <property type="project" value="TreeGrafter"/>
</dbReference>
<comment type="caution">
    <text evidence="1">The sequence shown here is derived from an EMBL/GenBank/DDBJ whole genome shotgun (WGS) entry which is preliminary data.</text>
</comment>
<reference evidence="1" key="1">
    <citation type="journal article" date="2021" name="Nat. Commun.">
        <title>Genetic determinants of endophytism in the Arabidopsis root mycobiome.</title>
        <authorList>
            <person name="Mesny F."/>
            <person name="Miyauchi S."/>
            <person name="Thiergart T."/>
            <person name="Pickel B."/>
            <person name="Atanasova L."/>
            <person name="Karlsson M."/>
            <person name="Huettel B."/>
            <person name="Barry K.W."/>
            <person name="Haridas S."/>
            <person name="Chen C."/>
            <person name="Bauer D."/>
            <person name="Andreopoulos W."/>
            <person name="Pangilinan J."/>
            <person name="LaButti K."/>
            <person name="Riley R."/>
            <person name="Lipzen A."/>
            <person name="Clum A."/>
            <person name="Drula E."/>
            <person name="Henrissat B."/>
            <person name="Kohler A."/>
            <person name="Grigoriev I.V."/>
            <person name="Martin F.M."/>
            <person name="Hacquard S."/>
        </authorList>
    </citation>
    <scope>NUCLEOTIDE SEQUENCE</scope>
    <source>
        <strain evidence="1">MPI-CAGE-AT-0021</strain>
    </source>
</reference>
<dbReference type="Gene3D" id="3.50.50.100">
    <property type="match status" value="1"/>
</dbReference>
<dbReference type="SUPFAM" id="SSF51905">
    <property type="entry name" value="FAD/NAD(P)-binding domain"/>
    <property type="match status" value="1"/>
</dbReference>
<name>A0A9P9D6T9_9HYPO</name>
<dbReference type="OrthoDB" id="202203at2759"/>
<dbReference type="PANTHER" id="PTHR43735">
    <property type="entry name" value="APOPTOSIS-INDUCING FACTOR 1"/>
    <property type="match status" value="1"/>
</dbReference>
<dbReference type="GO" id="GO:0050660">
    <property type="term" value="F:flavin adenine dinucleotide binding"/>
    <property type="evidence" value="ECO:0007669"/>
    <property type="project" value="TreeGrafter"/>
</dbReference>
<keyword evidence="2" id="KW-1185">Reference proteome</keyword>
<sequence>MLAAYAPKSIASNGEILVKSTLQVDHLPSSKANIFALGDVAKTSGPKQGRAGMVQGEVVLNNIIRLIKNQQGLENYEPMAFEGALQLTMGEHNQIMYLQTGDYELLEVMKEMADEDVSAAEVWERCHAELP</sequence>
<organism evidence="1 2">
    <name type="scientific">Dactylonectria estremocensis</name>
    <dbReference type="NCBI Taxonomy" id="1079267"/>
    <lineage>
        <taxon>Eukaryota</taxon>
        <taxon>Fungi</taxon>
        <taxon>Dikarya</taxon>
        <taxon>Ascomycota</taxon>
        <taxon>Pezizomycotina</taxon>
        <taxon>Sordariomycetes</taxon>
        <taxon>Hypocreomycetidae</taxon>
        <taxon>Hypocreales</taxon>
        <taxon>Nectriaceae</taxon>
        <taxon>Dactylonectria</taxon>
    </lineage>
</organism>
<proteinExistence type="predicted"/>
<evidence type="ECO:0000313" key="1">
    <source>
        <dbReference type="EMBL" id="KAH7114720.1"/>
    </source>
</evidence>
<dbReference type="InterPro" id="IPR036188">
    <property type="entry name" value="FAD/NAD-bd_sf"/>
</dbReference>
<accession>A0A9P9D6T9</accession>
<gene>
    <name evidence="1" type="ORF">B0J13DRAFT_572985</name>
</gene>
<dbReference type="AlphaFoldDB" id="A0A9P9D6T9"/>
<protein>
    <recommendedName>
        <fullName evidence="3">FAD/NAD(P)-binding domain-containing protein</fullName>
    </recommendedName>
</protein>
<evidence type="ECO:0008006" key="3">
    <source>
        <dbReference type="Google" id="ProtNLM"/>
    </source>
</evidence>
<evidence type="ECO:0000313" key="2">
    <source>
        <dbReference type="Proteomes" id="UP000717696"/>
    </source>
</evidence>
<dbReference type="PANTHER" id="PTHR43735:SF5">
    <property type="entry name" value="FAD_NAD(P)-BINDING DOMAIN-CONTAINING PROTEIN"/>
    <property type="match status" value="1"/>
</dbReference>
<dbReference type="Proteomes" id="UP000717696">
    <property type="component" value="Unassembled WGS sequence"/>
</dbReference>
<dbReference type="EMBL" id="JAGMUU010000041">
    <property type="protein sequence ID" value="KAH7114720.1"/>
    <property type="molecule type" value="Genomic_DNA"/>
</dbReference>